<organism evidence="4 5">
    <name type="scientific">Symbiodinium pilosum</name>
    <name type="common">Dinoflagellate</name>
    <dbReference type="NCBI Taxonomy" id="2952"/>
    <lineage>
        <taxon>Eukaryota</taxon>
        <taxon>Sar</taxon>
        <taxon>Alveolata</taxon>
        <taxon>Dinophyceae</taxon>
        <taxon>Suessiales</taxon>
        <taxon>Symbiodiniaceae</taxon>
        <taxon>Symbiodinium</taxon>
    </lineage>
</organism>
<name>A0A812X342_SYMPI</name>
<keyword evidence="5" id="KW-1185">Reference proteome</keyword>
<proteinExistence type="predicted"/>
<dbReference type="InterPro" id="IPR002110">
    <property type="entry name" value="Ankyrin_rpt"/>
</dbReference>
<feature type="repeat" description="ANK" evidence="3">
    <location>
        <begin position="40"/>
        <end position="72"/>
    </location>
</feature>
<dbReference type="PANTHER" id="PTHR24193:SF121">
    <property type="entry name" value="ADA2A-CONTAINING COMPLEX COMPONENT 3, ISOFORM D"/>
    <property type="match status" value="1"/>
</dbReference>
<reference evidence="4" key="1">
    <citation type="submission" date="2021-02" db="EMBL/GenBank/DDBJ databases">
        <authorList>
            <person name="Dougan E. K."/>
            <person name="Rhodes N."/>
            <person name="Thang M."/>
            <person name="Chan C."/>
        </authorList>
    </citation>
    <scope>NUCLEOTIDE SEQUENCE</scope>
</reference>
<keyword evidence="2 3" id="KW-0040">ANK repeat</keyword>
<dbReference type="SMART" id="SM00248">
    <property type="entry name" value="ANK"/>
    <property type="match status" value="5"/>
</dbReference>
<gene>
    <name evidence="4" type="ORF">SPIL2461_LOCUS19893</name>
</gene>
<dbReference type="PROSITE" id="PS50088">
    <property type="entry name" value="ANK_REPEAT"/>
    <property type="match status" value="4"/>
</dbReference>
<dbReference type="SUPFAM" id="SSF48403">
    <property type="entry name" value="Ankyrin repeat"/>
    <property type="match status" value="1"/>
</dbReference>
<dbReference type="PANTHER" id="PTHR24193">
    <property type="entry name" value="ANKYRIN REPEAT PROTEIN"/>
    <property type="match status" value="1"/>
</dbReference>
<evidence type="ECO:0000313" key="5">
    <source>
        <dbReference type="Proteomes" id="UP000649617"/>
    </source>
</evidence>
<dbReference type="EMBL" id="CAJNIZ010044930">
    <property type="protein sequence ID" value="CAE7705164.1"/>
    <property type="molecule type" value="Genomic_DNA"/>
</dbReference>
<dbReference type="GO" id="GO:0000976">
    <property type="term" value="F:transcription cis-regulatory region binding"/>
    <property type="evidence" value="ECO:0007669"/>
    <property type="project" value="TreeGrafter"/>
</dbReference>
<feature type="repeat" description="ANK" evidence="3">
    <location>
        <begin position="139"/>
        <end position="171"/>
    </location>
</feature>
<dbReference type="PROSITE" id="PS50297">
    <property type="entry name" value="ANK_REP_REGION"/>
    <property type="match status" value="2"/>
</dbReference>
<dbReference type="InterPro" id="IPR036770">
    <property type="entry name" value="Ankyrin_rpt-contain_sf"/>
</dbReference>
<dbReference type="AlphaFoldDB" id="A0A812X342"/>
<protein>
    <submittedName>
        <fullName evidence="4">Uncharacterized protein</fullName>
    </submittedName>
</protein>
<evidence type="ECO:0000256" key="3">
    <source>
        <dbReference type="PROSITE-ProRule" id="PRU00023"/>
    </source>
</evidence>
<accession>A0A812X342</accession>
<comment type="caution">
    <text evidence="4">The sequence shown here is derived from an EMBL/GenBank/DDBJ whole genome shotgun (WGS) entry which is preliminary data.</text>
</comment>
<evidence type="ECO:0000256" key="1">
    <source>
        <dbReference type="ARBA" id="ARBA00022737"/>
    </source>
</evidence>
<evidence type="ECO:0000256" key="2">
    <source>
        <dbReference type="ARBA" id="ARBA00023043"/>
    </source>
</evidence>
<dbReference type="GO" id="GO:0045944">
    <property type="term" value="P:positive regulation of transcription by RNA polymerase II"/>
    <property type="evidence" value="ECO:0007669"/>
    <property type="project" value="TreeGrafter"/>
</dbReference>
<evidence type="ECO:0000313" key="4">
    <source>
        <dbReference type="EMBL" id="CAE7705164.1"/>
    </source>
</evidence>
<dbReference type="Gene3D" id="1.25.40.20">
    <property type="entry name" value="Ankyrin repeat-containing domain"/>
    <property type="match status" value="2"/>
</dbReference>
<feature type="repeat" description="ANK" evidence="3">
    <location>
        <begin position="78"/>
        <end position="105"/>
    </location>
</feature>
<dbReference type="InterPro" id="IPR050663">
    <property type="entry name" value="Ankyrin-SOCS_Box"/>
</dbReference>
<feature type="repeat" description="ANK" evidence="3">
    <location>
        <begin position="106"/>
        <end position="138"/>
    </location>
</feature>
<sequence length="250" mass="27176">MRSVWDCSEKELICAAAEGRISDVKAILRRVQNPNVWDEHGESPLGCAVRGGHTEVVRLLLNARARTERKATKQVPMLHVACERGDLEIVCMLLAYRADKNSKDRLGTTALIRASAADQLDIVHVLVYARADTNKTDKFNGTALKYAASEGHTEIVRALLTAKADLSVADWLGMTAVRWASCRGQADTKQLLMDAGADESGYTPTPFVCLLFLGWSIALAGAGICLKRFLQSYVFVPTAADPALDETCPG</sequence>
<dbReference type="Proteomes" id="UP000649617">
    <property type="component" value="Unassembled WGS sequence"/>
</dbReference>
<dbReference type="OrthoDB" id="10264606at2759"/>
<dbReference type="Pfam" id="PF12796">
    <property type="entry name" value="Ank_2"/>
    <property type="match status" value="2"/>
</dbReference>
<dbReference type="GO" id="GO:0005634">
    <property type="term" value="C:nucleus"/>
    <property type="evidence" value="ECO:0007669"/>
    <property type="project" value="TreeGrafter"/>
</dbReference>
<keyword evidence="1" id="KW-0677">Repeat</keyword>